<dbReference type="EMBL" id="LAZR01043359">
    <property type="protein sequence ID" value="KKL07264.1"/>
    <property type="molecule type" value="Genomic_DNA"/>
</dbReference>
<organism evidence="1">
    <name type="scientific">marine sediment metagenome</name>
    <dbReference type="NCBI Taxonomy" id="412755"/>
    <lineage>
        <taxon>unclassified sequences</taxon>
        <taxon>metagenomes</taxon>
        <taxon>ecological metagenomes</taxon>
    </lineage>
</organism>
<proteinExistence type="predicted"/>
<accession>A0A0F9ACI4</accession>
<dbReference type="AlphaFoldDB" id="A0A0F9ACI4"/>
<sequence length="69" mass="8000">MNGGMTECGVCGRDPCVCEHLRIVQGKAVTEIGIDVFSKVKQWRIKIIKWLWPDLQRLSDALYDYWDKS</sequence>
<protein>
    <submittedName>
        <fullName evidence="1">Uncharacterized protein</fullName>
    </submittedName>
</protein>
<reference evidence="1" key="1">
    <citation type="journal article" date="2015" name="Nature">
        <title>Complex archaea that bridge the gap between prokaryotes and eukaryotes.</title>
        <authorList>
            <person name="Spang A."/>
            <person name="Saw J.H."/>
            <person name="Jorgensen S.L."/>
            <person name="Zaremba-Niedzwiedzka K."/>
            <person name="Martijn J."/>
            <person name="Lind A.E."/>
            <person name="van Eijk R."/>
            <person name="Schleper C."/>
            <person name="Guy L."/>
            <person name="Ettema T.J."/>
        </authorList>
    </citation>
    <scope>NUCLEOTIDE SEQUENCE</scope>
</reference>
<evidence type="ECO:0000313" key="1">
    <source>
        <dbReference type="EMBL" id="KKL07264.1"/>
    </source>
</evidence>
<gene>
    <name evidence="1" type="ORF">LCGC14_2587760</name>
</gene>
<name>A0A0F9ACI4_9ZZZZ</name>
<comment type="caution">
    <text evidence="1">The sequence shown here is derived from an EMBL/GenBank/DDBJ whole genome shotgun (WGS) entry which is preliminary data.</text>
</comment>